<dbReference type="InterPro" id="IPR045187">
    <property type="entry name" value="CcO_II"/>
</dbReference>
<dbReference type="PROSITE" id="PS00078">
    <property type="entry name" value="COX2"/>
    <property type="match status" value="1"/>
</dbReference>
<keyword evidence="7 16" id="KW-0479">Metal-binding</keyword>
<protein>
    <recommendedName>
        <fullName evidence="18">Cytochrome c oxidase subunit 2</fullName>
        <ecNumber evidence="18">7.1.1.9</ecNumber>
    </recommendedName>
</protein>
<dbReference type="InterPro" id="IPR001505">
    <property type="entry name" value="Copper_CuA"/>
</dbReference>
<dbReference type="Pfam" id="PF00116">
    <property type="entry name" value="COX2"/>
    <property type="match status" value="1"/>
</dbReference>
<dbReference type="SUPFAM" id="SSF49503">
    <property type="entry name" value="Cupredoxins"/>
    <property type="match status" value="1"/>
</dbReference>
<dbReference type="InterPro" id="IPR011759">
    <property type="entry name" value="Cyt_c_oxidase_su2_TM_dom"/>
</dbReference>
<keyword evidence="12 18" id="KW-0186">Copper</keyword>
<comment type="cofactor">
    <cofactor evidence="18">
        <name>Cu cation</name>
        <dbReference type="ChEBI" id="CHEBI:23378"/>
    </cofactor>
    <text evidence="18">Binds a copper A center.</text>
</comment>
<dbReference type="GO" id="GO:0020037">
    <property type="term" value="F:heme binding"/>
    <property type="evidence" value="ECO:0007669"/>
    <property type="project" value="InterPro"/>
</dbReference>
<keyword evidence="9 17" id="KW-0249">Electron transport</keyword>
<dbReference type="GO" id="GO:0005507">
    <property type="term" value="F:copper ion binding"/>
    <property type="evidence" value="ECO:0007669"/>
    <property type="project" value="InterPro"/>
</dbReference>
<dbReference type="Proteomes" id="UP000248646">
    <property type="component" value="Unassembled WGS sequence"/>
</dbReference>
<dbReference type="Gene3D" id="1.10.287.90">
    <property type="match status" value="1"/>
</dbReference>
<dbReference type="PROSITE" id="PS51007">
    <property type="entry name" value="CYTC"/>
    <property type="match status" value="1"/>
</dbReference>
<dbReference type="Gene3D" id="2.60.40.420">
    <property type="entry name" value="Cupredoxins - blue copper proteins"/>
    <property type="match status" value="1"/>
</dbReference>
<evidence type="ECO:0000256" key="5">
    <source>
        <dbReference type="ARBA" id="ARBA00022660"/>
    </source>
</evidence>
<keyword evidence="4 16" id="KW-0349">Heme</keyword>
<dbReference type="PANTHER" id="PTHR22888:SF10">
    <property type="entry name" value="CYTOCHROME C OXIDASE SUBUNIT 2"/>
    <property type="match status" value="1"/>
</dbReference>
<dbReference type="Pfam" id="PF02790">
    <property type="entry name" value="COX2_TM"/>
    <property type="match status" value="1"/>
</dbReference>
<dbReference type="PRINTS" id="PR01166">
    <property type="entry name" value="CYCOXIDASEII"/>
</dbReference>
<evidence type="ECO:0000256" key="6">
    <source>
        <dbReference type="ARBA" id="ARBA00022692"/>
    </source>
</evidence>
<evidence type="ECO:0000256" key="3">
    <source>
        <dbReference type="ARBA" id="ARBA00022448"/>
    </source>
</evidence>
<dbReference type="NCBIfam" id="TIGR02866">
    <property type="entry name" value="CoxB"/>
    <property type="match status" value="1"/>
</dbReference>
<dbReference type="EMBL" id="QKZI01000001">
    <property type="protein sequence ID" value="PZX08085.1"/>
    <property type="molecule type" value="Genomic_DNA"/>
</dbReference>
<feature type="domain" description="Cytochrome oxidase subunit II transmembrane region profile" evidence="22">
    <location>
        <begin position="35"/>
        <end position="133"/>
    </location>
</feature>
<dbReference type="InterPro" id="IPR009056">
    <property type="entry name" value="Cyt_c-like_dom"/>
</dbReference>
<comment type="subcellular location">
    <subcellularLocation>
        <location evidence="17">Cell membrane</location>
        <topology evidence="17">Multi-pass membrane protein</topology>
    </subcellularLocation>
    <subcellularLocation>
        <location evidence="1">Membrane</location>
        <topology evidence="1">Multi-pass membrane protein</topology>
    </subcellularLocation>
</comment>
<dbReference type="GO" id="GO:0005886">
    <property type="term" value="C:plasma membrane"/>
    <property type="evidence" value="ECO:0007669"/>
    <property type="project" value="UniProtKB-SubCell"/>
</dbReference>
<reference evidence="24 25" key="1">
    <citation type="submission" date="2018-06" db="EMBL/GenBank/DDBJ databases">
        <title>Genomic Encyclopedia of Type Strains, Phase IV (KMG-IV): sequencing the most valuable type-strain genomes for metagenomic binning, comparative biology and taxonomic classification.</title>
        <authorList>
            <person name="Goeker M."/>
        </authorList>
    </citation>
    <scope>NUCLEOTIDE SEQUENCE [LARGE SCALE GENOMIC DNA]</scope>
    <source>
        <strain evidence="24 25">DSM 5</strain>
    </source>
</reference>
<keyword evidence="5 17" id="KW-0679">Respiratory chain</keyword>
<dbReference type="GO" id="GO:0004129">
    <property type="term" value="F:cytochrome-c oxidase activity"/>
    <property type="evidence" value="ECO:0007669"/>
    <property type="project" value="UniProtKB-EC"/>
</dbReference>
<dbReference type="InterPro" id="IPR014222">
    <property type="entry name" value="Cyt_c_oxidase_su2"/>
</dbReference>
<sequence>MNTTKKEGFDLAMMKGLKKWRLYSLLAVLTIFLSGCGEEYLSTLTPAGQVGKEQFNLLLLSTGIMAIVIVVVLIIYVLAIVKFRRSKVGENVIPKQVEGSMTLEIIWTVIPILLLIVLAIPTVAYTYKHADVSGMTAVDAEGNKEAVTVNVTAKLYWWEFEYPDLGIVTSQELVVPTNEKVYFNLKAADVKHSFWIPTAGGKMDTNVENVNQFYLTFDKESAGLKDGVFYGKCAELCGPSHALMDFKVKTIDRKDFDVWAETMKTTEHVAQGELATSGEEIFTTSCIACHATSGAGTAGGVGPNLATFGDRNRVAGFMDLTEENVKNWINDPESHKPGNLMPQPEEINNGEKFSEEQLDALAEYLMGLSVEK</sequence>
<keyword evidence="10 20" id="KW-1133">Transmembrane helix</keyword>
<evidence type="ECO:0000256" key="4">
    <source>
        <dbReference type="ARBA" id="ARBA00022617"/>
    </source>
</evidence>
<evidence type="ECO:0000256" key="17">
    <source>
        <dbReference type="RuleBase" id="RU000456"/>
    </source>
</evidence>
<feature type="transmembrane region" description="Helical" evidence="20">
    <location>
        <begin position="57"/>
        <end position="81"/>
    </location>
</feature>
<evidence type="ECO:0000256" key="13">
    <source>
        <dbReference type="ARBA" id="ARBA00023136"/>
    </source>
</evidence>
<keyword evidence="13 20" id="KW-0472">Membrane</keyword>
<evidence type="ECO:0000256" key="11">
    <source>
        <dbReference type="ARBA" id="ARBA00023004"/>
    </source>
</evidence>
<proteinExistence type="inferred from homology"/>
<organism evidence="24 25">
    <name type="scientific">Psychrobacillus insolitus</name>
    <dbReference type="NCBI Taxonomy" id="1461"/>
    <lineage>
        <taxon>Bacteria</taxon>
        <taxon>Bacillati</taxon>
        <taxon>Bacillota</taxon>
        <taxon>Bacilli</taxon>
        <taxon>Bacillales</taxon>
        <taxon>Bacillaceae</taxon>
        <taxon>Psychrobacillus</taxon>
    </lineage>
</organism>
<evidence type="ECO:0000256" key="8">
    <source>
        <dbReference type="ARBA" id="ARBA00022967"/>
    </source>
</evidence>
<feature type="transmembrane region" description="Helical" evidence="20">
    <location>
        <begin position="102"/>
        <end position="127"/>
    </location>
</feature>
<keyword evidence="3 17" id="KW-0813">Transport</keyword>
<dbReference type="PROSITE" id="PS50857">
    <property type="entry name" value="COX2_CUA"/>
    <property type="match status" value="1"/>
</dbReference>
<evidence type="ECO:0000259" key="23">
    <source>
        <dbReference type="PROSITE" id="PS51007"/>
    </source>
</evidence>
<dbReference type="PANTHER" id="PTHR22888">
    <property type="entry name" value="CYTOCHROME C OXIDASE, SUBUNIT II"/>
    <property type="match status" value="1"/>
</dbReference>
<evidence type="ECO:0000256" key="16">
    <source>
        <dbReference type="PROSITE-ProRule" id="PRU00433"/>
    </source>
</evidence>
<dbReference type="AlphaFoldDB" id="A0A2W7MMI8"/>
<feature type="domain" description="Cytochrome oxidase subunit II copper A binding" evidence="21">
    <location>
        <begin position="144"/>
        <end position="262"/>
    </location>
</feature>
<dbReference type="GO" id="GO:0016491">
    <property type="term" value="F:oxidoreductase activity"/>
    <property type="evidence" value="ECO:0007669"/>
    <property type="project" value="InterPro"/>
</dbReference>
<dbReference type="InterPro" id="IPR036257">
    <property type="entry name" value="Cyt_c_oxidase_su2_TM_sf"/>
</dbReference>
<accession>A0A2W7MMI8</accession>
<evidence type="ECO:0000256" key="19">
    <source>
        <dbReference type="SAM" id="MobiDB-lite"/>
    </source>
</evidence>
<dbReference type="Pfam" id="PF00034">
    <property type="entry name" value="Cytochrom_C"/>
    <property type="match status" value="1"/>
</dbReference>
<keyword evidence="8" id="KW-1278">Translocase</keyword>
<evidence type="ECO:0000256" key="12">
    <source>
        <dbReference type="ARBA" id="ARBA00023008"/>
    </source>
</evidence>
<dbReference type="InterPro" id="IPR036909">
    <property type="entry name" value="Cyt_c-like_dom_sf"/>
</dbReference>
<keyword evidence="11 16" id="KW-0408">Iron</keyword>
<feature type="domain" description="Cytochrome c" evidence="23">
    <location>
        <begin position="273"/>
        <end position="369"/>
    </location>
</feature>
<evidence type="ECO:0000256" key="2">
    <source>
        <dbReference type="ARBA" id="ARBA00007866"/>
    </source>
</evidence>
<dbReference type="SUPFAM" id="SSF81464">
    <property type="entry name" value="Cytochrome c oxidase subunit II-like, transmembrane region"/>
    <property type="match status" value="1"/>
</dbReference>
<evidence type="ECO:0000259" key="21">
    <source>
        <dbReference type="PROSITE" id="PS50857"/>
    </source>
</evidence>
<comment type="function">
    <text evidence="14 18">Subunits I and II form the functional core of the enzyme complex. Electrons originating in cytochrome c are transferred via heme a and Cu(A) to the binuclear center formed by heme a3 and Cu(B).</text>
</comment>
<evidence type="ECO:0000256" key="14">
    <source>
        <dbReference type="ARBA" id="ARBA00024688"/>
    </source>
</evidence>
<evidence type="ECO:0000256" key="1">
    <source>
        <dbReference type="ARBA" id="ARBA00004141"/>
    </source>
</evidence>
<gene>
    <name evidence="24" type="ORF">C7437_1011208</name>
</gene>
<feature type="region of interest" description="Disordered" evidence="19">
    <location>
        <begin position="328"/>
        <end position="347"/>
    </location>
</feature>
<evidence type="ECO:0000256" key="10">
    <source>
        <dbReference type="ARBA" id="ARBA00022989"/>
    </source>
</evidence>
<comment type="similarity">
    <text evidence="2 17">Belongs to the cytochrome c oxidase subunit 2 family.</text>
</comment>
<dbReference type="GO" id="GO:0042773">
    <property type="term" value="P:ATP synthesis coupled electron transport"/>
    <property type="evidence" value="ECO:0007669"/>
    <property type="project" value="TreeGrafter"/>
</dbReference>
<evidence type="ECO:0000313" key="25">
    <source>
        <dbReference type="Proteomes" id="UP000248646"/>
    </source>
</evidence>
<keyword evidence="6 17" id="KW-0812">Transmembrane</keyword>
<dbReference type="SUPFAM" id="SSF46626">
    <property type="entry name" value="Cytochrome c"/>
    <property type="match status" value="1"/>
</dbReference>
<dbReference type="InterPro" id="IPR008972">
    <property type="entry name" value="Cupredoxin"/>
</dbReference>
<evidence type="ECO:0000256" key="18">
    <source>
        <dbReference type="RuleBase" id="RU004024"/>
    </source>
</evidence>
<comment type="catalytic activity">
    <reaction evidence="15 18">
        <text>4 Fe(II)-[cytochrome c] + O2 + 8 H(+)(in) = 4 Fe(III)-[cytochrome c] + 2 H2O + 4 H(+)(out)</text>
        <dbReference type="Rhea" id="RHEA:11436"/>
        <dbReference type="Rhea" id="RHEA-COMP:10350"/>
        <dbReference type="Rhea" id="RHEA-COMP:14399"/>
        <dbReference type="ChEBI" id="CHEBI:15377"/>
        <dbReference type="ChEBI" id="CHEBI:15378"/>
        <dbReference type="ChEBI" id="CHEBI:15379"/>
        <dbReference type="ChEBI" id="CHEBI:29033"/>
        <dbReference type="ChEBI" id="CHEBI:29034"/>
        <dbReference type="EC" id="7.1.1.9"/>
    </reaction>
</comment>
<evidence type="ECO:0000259" key="22">
    <source>
        <dbReference type="PROSITE" id="PS50999"/>
    </source>
</evidence>
<evidence type="ECO:0000256" key="20">
    <source>
        <dbReference type="SAM" id="Phobius"/>
    </source>
</evidence>
<comment type="caution">
    <text evidence="24">The sequence shown here is derived from an EMBL/GenBank/DDBJ whole genome shotgun (WGS) entry which is preliminary data.</text>
</comment>
<keyword evidence="25" id="KW-1185">Reference proteome</keyword>
<evidence type="ECO:0000256" key="9">
    <source>
        <dbReference type="ARBA" id="ARBA00022982"/>
    </source>
</evidence>
<evidence type="ECO:0000313" key="24">
    <source>
        <dbReference type="EMBL" id="PZX08085.1"/>
    </source>
</evidence>
<evidence type="ECO:0000256" key="7">
    <source>
        <dbReference type="ARBA" id="ARBA00022723"/>
    </source>
</evidence>
<dbReference type="InterPro" id="IPR002429">
    <property type="entry name" value="CcO_II-like_C"/>
</dbReference>
<dbReference type="PROSITE" id="PS50999">
    <property type="entry name" value="COX2_TM"/>
    <property type="match status" value="1"/>
</dbReference>
<evidence type="ECO:0000256" key="15">
    <source>
        <dbReference type="ARBA" id="ARBA00047816"/>
    </source>
</evidence>
<dbReference type="EC" id="7.1.1.9" evidence="18"/>
<name>A0A2W7MMI8_9BACI</name>